<dbReference type="KEGG" id="psab:PSAB_06090"/>
<protein>
    <submittedName>
        <fullName evidence="1">Uncharacterized protein</fullName>
    </submittedName>
</protein>
<keyword evidence="2" id="KW-1185">Reference proteome</keyword>
<dbReference type="Pfam" id="PF24175">
    <property type="entry name" value="SU10_adaptor"/>
    <property type="match status" value="1"/>
</dbReference>
<dbReference type="OrthoDB" id="2880964at2"/>
<reference evidence="1 2" key="1">
    <citation type="journal article" date="2014" name="PLoS Genet.">
        <title>Comparative Genomic Analysis of N2-Fixing and Non-N2-Fixing Paenibacillus spp.: Organization, Evolution and Expression of the Nitrogen Fixation Genes.</title>
        <authorList>
            <person name="Xie J.B."/>
            <person name="Du Z."/>
            <person name="Bai L."/>
            <person name="Tian C."/>
            <person name="Zhang Y."/>
            <person name="Xie J.Y."/>
            <person name="Wang T."/>
            <person name="Liu X."/>
            <person name="Chen X."/>
            <person name="Cheng Q."/>
            <person name="Chen S."/>
            <person name="Li J."/>
        </authorList>
    </citation>
    <scope>NUCLEOTIDE SEQUENCE [LARGE SCALE GENOMIC DNA]</scope>
    <source>
        <strain evidence="1 2">T27</strain>
    </source>
</reference>
<dbReference type="HOGENOM" id="CLU_1395148_0_0_9"/>
<evidence type="ECO:0000313" key="1">
    <source>
        <dbReference type="EMBL" id="AHV96154.1"/>
    </source>
</evidence>
<organism evidence="1 2">
    <name type="scientific">Paenibacillus sabinae T27</name>
    <dbReference type="NCBI Taxonomy" id="1268072"/>
    <lineage>
        <taxon>Bacteria</taxon>
        <taxon>Bacillati</taxon>
        <taxon>Bacillota</taxon>
        <taxon>Bacilli</taxon>
        <taxon>Bacillales</taxon>
        <taxon>Paenibacillaceae</taxon>
        <taxon>Paenibacillus</taxon>
    </lineage>
</organism>
<dbReference type="RefSeq" id="WP_025333717.1">
    <property type="nucleotide sequence ID" value="NZ_CP004078.1"/>
</dbReference>
<dbReference type="InterPro" id="IPR056209">
    <property type="entry name" value="SU10_adaptor"/>
</dbReference>
<proteinExistence type="predicted"/>
<dbReference type="AlphaFoldDB" id="X4ZWS0"/>
<sequence length="195" mass="21920">MPTLEEIRIRVFRATSGMYTDTYHMTDLINDAIHQLVEGARLRDSSSIAVTAGVNTYSLPANFKSPGALLDATSADSLVPYELVDITENRTGYAIEGGDLIIKPTPQESRTLTHYYYKYATPLVSETDVPEIDPQYHDLLAFYAAGMILLLPQLSIADKTLSDRYMNRWNEGKASFISDMQRKNKSSRARTVNTW</sequence>
<dbReference type="Proteomes" id="UP000019772">
    <property type="component" value="Chromosome"/>
</dbReference>
<dbReference type="PATRIC" id="fig|1268072.3.peg.1263"/>
<accession>X4ZWS0</accession>
<name>X4ZWS0_9BACL</name>
<dbReference type="STRING" id="1268072.PSAB_06090"/>
<evidence type="ECO:0000313" key="2">
    <source>
        <dbReference type="Proteomes" id="UP000019772"/>
    </source>
</evidence>
<dbReference type="EMBL" id="CP004078">
    <property type="protein sequence ID" value="AHV96154.1"/>
    <property type="molecule type" value="Genomic_DNA"/>
</dbReference>
<gene>
    <name evidence="1" type="ORF">PSAB_06090</name>
</gene>